<feature type="compositionally biased region" description="Low complexity" evidence="5">
    <location>
        <begin position="462"/>
        <end position="475"/>
    </location>
</feature>
<dbReference type="Gene3D" id="2.60.120.260">
    <property type="entry name" value="Galactose-binding domain-like"/>
    <property type="match status" value="2"/>
</dbReference>
<sequence>MASVPSPERSLRTQRLFWNDQEAESTTAAVQFTVDDTSPAIFYAPFGDSFSTPALSAGWNPYWSQPGFSSANLGATGIGQSLHITSRDGASLQIIWKGTGITLYGNVTDASYNITIDGEAMDLVSADLLNNTLAAFANLTDTNHTLSLTARTSSPESLLEFDRALLVAPPPAGSGSALDFTQQVVNDTAFAFRGQWNFLNDSDLSHESTNVGDSATLQFRGTSFLLLGLTSPTTGSYSVTLDNVTTVFSGKSSFSNDHSLLFFASGLDAETVHDFEIVNTDGGTLKIPVANATVFAASTSSSPSGTPTSSSSTSPISAAAAARSGLSSGTIAALVLGAVMIILVVVGLLAYVLLYRPHKRRQRTHRESPPKETHDEDIISVLEVAPEFKKTVYDDLPPIAGPSRDRTSRRSGFTKWKEEVEGGLGSWGRSALGIAFRHSGSTRMTNSDSSNEYDMEVRSDSYKTSSASGSSNGYGSTQGAGKGKGKSPESRVSRWTRRSEQREASLSPRYKLDLPIEPTPRSASHSAAASTGRPDPSVISSLSYMSSPSIPSSHTPSVPPARPSPYPNTHTRAGSAGALLVHDTTQPTEPDDGYIPTPIHAAGPSAPLPPIPVPLPPLPEPTRNDDSGSVREYDVDDGKSVLGDGSARIALRSLSPRTVQSDQRNPRSKRRDKEKRNEKVTNAPATAADISPAPDSDTSLVLRNTSPFRVDFDQPERRAARLSGQSRVRFENAESVEEGSEQDPTPAVANRQAFRLTPPAMQHPQDTSFLDFTSSSDVSLRTRSNAYSYSTSSRSIVSRAPDHSRWSTEGSSSNIASIVPPPQPTSRWSATTAPSSDLHRDPSDGSSASFPFPVSLPASPHHPEGTFADAPSSFGTRLQLPGQADENGTGTLNSLNAHPADLVSVNITSPTDSVPMSVSDIHFQSSEAEDGEGSHHSSNLPTHPPLPPADEVPYIVQRVLGLQTPSTAGFPTPTPTAGSTRFTRGSPGS</sequence>
<gene>
    <name evidence="7" type="ORF">FB45DRAFT_186291</name>
</gene>
<feature type="compositionally biased region" description="Polar residues" evidence="5">
    <location>
        <begin position="886"/>
        <end position="895"/>
    </location>
</feature>
<feature type="transmembrane region" description="Helical" evidence="6">
    <location>
        <begin position="331"/>
        <end position="354"/>
    </location>
</feature>
<evidence type="ECO:0000256" key="6">
    <source>
        <dbReference type="SAM" id="Phobius"/>
    </source>
</evidence>
<feature type="compositionally biased region" description="Low complexity" evidence="5">
    <location>
        <begin position="964"/>
        <end position="980"/>
    </location>
</feature>
<organism evidence="7 8">
    <name type="scientific">Roridomyces roridus</name>
    <dbReference type="NCBI Taxonomy" id="1738132"/>
    <lineage>
        <taxon>Eukaryota</taxon>
        <taxon>Fungi</taxon>
        <taxon>Dikarya</taxon>
        <taxon>Basidiomycota</taxon>
        <taxon>Agaricomycotina</taxon>
        <taxon>Agaricomycetes</taxon>
        <taxon>Agaricomycetidae</taxon>
        <taxon>Agaricales</taxon>
        <taxon>Marasmiineae</taxon>
        <taxon>Mycenaceae</taxon>
        <taxon>Roridomyces</taxon>
    </lineage>
</organism>
<reference evidence="7" key="1">
    <citation type="submission" date="2023-03" db="EMBL/GenBank/DDBJ databases">
        <title>Massive genome expansion in bonnet fungi (Mycena s.s.) driven by repeated elements and novel gene families across ecological guilds.</title>
        <authorList>
            <consortium name="Lawrence Berkeley National Laboratory"/>
            <person name="Harder C.B."/>
            <person name="Miyauchi S."/>
            <person name="Viragh M."/>
            <person name="Kuo A."/>
            <person name="Thoen E."/>
            <person name="Andreopoulos B."/>
            <person name="Lu D."/>
            <person name="Skrede I."/>
            <person name="Drula E."/>
            <person name="Henrissat B."/>
            <person name="Morin E."/>
            <person name="Kohler A."/>
            <person name="Barry K."/>
            <person name="LaButti K."/>
            <person name="Morin E."/>
            <person name="Salamov A."/>
            <person name="Lipzen A."/>
            <person name="Mereny Z."/>
            <person name="Hegedus B."/>
            <person name="Baldrian P."/>
            <person name="Stursova M."/>
            <person name="Weitz H."/>
            <person name="Taylor A."/>
            <person name="Grigoriev I.V."/>
            <person name="Nagy L.G."/>
            <person name="Martin F."/>
            <person name="Kauserud H."/>
        </authorList>
    </citation>
    <scope>NUCLEOTIDE SEQUENCE</scope>
    <source>
        <strain evidence="7">9284</strain>
    </source>
</reference>
<evidence type="ECO:0000256" key="1">
    <source>
        <dbReference type="ARBA" id="ARBA00004167"/>
    </source>
</evidence>
<feature type="region of interest" description="Disordered" evidence="5">
    <location>
        <begin position="393"/>
        <end position="412"/>
    </location>
</feature>
<feature type="compositionally biased region" description="Low complexity" evidence="5">
    <location>
        <begin position="767"/>
        <end position="799"/>
    </location>
</feature>
<accession>A0AAD7CEQ8</accession>
<dbReference type="AlphaFoldDB" id="A0AAD7CEQ8"/>
<feature type="compositionally biased region" description="Pro residues" evidence="5">
    <location>
        <begin position="557"/>
        <end position="566"/>
    </location>
</feature>
<protein>
    <submittedName>
        <fullName evidence="7">Uncharacterized protein</fullName>
    </submittedName>
</protein>
<name>A0AAD7CEQ8_9AGAR</name>
<dbReference type="GO" id="GO:0016020">
    <property type="term" value="C:membrane"/>
    <property type="evidence" value="ECO:0007669"/>
    <property type="project" value="UniProtKB-SubCell"/>
</dbReference>
<comment type="subcellular location">
    <subcellularLocation>
        <location evidence="1">Membrane</location>
        <topology evidence="1">Single-pass membrane protein</topology>
    </subcellularLocation>
</comment>
<dbReference type="EMBL" id="JARKIF010000002">
    <property type="protein sequence ID" value="KAJ7647011.1"/>
    <property type="molecule type" value="Genomic_DNA"/>
</dbReference>
<feature type="compositionally biased region" description="Polar residues" evidence="5">
    <location>
        <begin position="807"/>
        <end position="816"/>
    </location>
</feature>
<dbReference type="GO" id="GO:0071944">
    <property type="term" value="C:cell periphery"/>
    <property type="evidence" value="ECO:0007669"/>
    <property type="project" value="UniProtKB-ARBA"/>
</dbReference>
<dbReference type="PANTHER" id="PTHR15549">
    <property type="entry name" value="PAIRED IMMUNOGLOBULIN-LIKE TYPE 2 RECEPTOR"/>
    <property type="match status" value="1"/>
</dbReference>
<dbReference type="InterPro" id="IPR051694">
    <property type="entry name" value="Immunoregulatory_rcpt-like"/>
</dbReference>
<comment type="caution">
    <text evidence="7">The sequence shown here is derived from an EMBL/GenBank/DDBJ whole genome shotgun (WGS) entry which is preliminary data.</text>
</comment>
<evidence type="ECO:0000256" key="3">
    <source>
        <dbReference type="ARBA" id="ARBA00022989"/>
    </source>
</evidence>
<dbReference type="Proteomes" id="UP001221142">
    <property type="component" value="Unassembled WGS sequence"/>
</dbReference>
<evidence type="ECO:0000256" key="2">
    <source>
        <dbReference type="ARBA" id="ARBA00022692"/>
    </source>
</evidence>
<feature type="compositionally biased region" description="Low complexity" evidence="5">
    <location>
        <begin position="536"/>
        <end position="556"/>
    </location>
</feature>
<feature type="compositionally biased region" description="Basic and acidic residues" evidence="5">
    <location>
        <begin position="622"/>
        <end position="639"/>
    </location>
</feature>
<feature type="compositionally biased region" description="Polar residues" evidence="5">
    <location>
        <begin position="696"/>
        <end position="707"/>
    </location>
</feature>
<evidence type="ECO:0000313" key="8">
    <source>
        <dbReference type="Proteomes" id="UP001221142"/>
    </source>
</evidence>
<keyword evidence="3 6" id="KW-1133">Transmembrane helix</keyword>
<keyword evidence="8" id="KW-1185">Reference proteome</keyword>
<feature type="compositionally biased region" description="Pro residues" evidence="5">
    <location>
        <begin position="606"/>
        <end position="620"/>
    </location>
</feature>
<feature type="region of interest" description="Disordered" evidence="5">
    <location>
        <begin position="926"/>
        <end position="989"/>
    </location>
</feature>
<feature type="compositionally biased region" description="Basic and acidic residues" evidence="5">
    <location>
        <begin position="486"/>
        <end position="503"/>
    </location>
</feature>
<evidence type="ECO:0000313" key="7">
    <source>
        <dbReference type="EMBL" id="KAJ7647011.1"/>
    </source>
</evidence>
<keyword evidence="2 6" id="KW-0812">Transmembrane</keyword>
<keyword evidence="4 6" id="KW-0472">Membrane</keyword>
<feature type="compositionally biased region" description="Polar residues" evidence="5">
    <location>
        <begin position="440"/>
        <end position="452"/>
    </location>
</feature>
<evidence type="ECO:0000256" key="5">
    <source>
        <dbReference type="SAM" id="MobiDB-lite"/>
    </source>
</evidence>
<feature type="compositionally biased region" description="Basic and acidic residues" evidence="5">
    <location>
        <begin position="710"/>
        <end position="719"/>
    </location>
</feature>
<evidence type="ECO:0000256" key="4">
    <source>
        <dbReference type="ARBA" id="ARBA00023136"/>
    </source>
</evidence>
<proteinExistence type="predicted"/>
<feature type="region of interest" description="Disordered" evidence="5">
    <location>
        <begin position="440"/>
        <end position="895"/>
    </location>
</feature>
<feature type="compositionally biased region" description="Polar residues" evidence="5">
    <location>
        <begin position="825"/>
        <end position="835"/>
    </location>
</feature>